<dbReference type="EMBL" id="LR215043">
    <property type="protein sequence ID" value="VEU77920.1"/>
    <property type="molecule type" value="Genomic_DNA"/>
</dbReference>
<reference evidence="2 3" key="1">
    <citation type="submission" date="2019-01" db="EMBL/GenBank/DDBJ databases">
        <authorList>
            <consortium name="Pathogen Informatics"/>
        </authorList>
    </citation>
    <scope>NUCLEOTIDE SEQUENCE [LARGE SCALE GENOMIC DNA]</scope>
    <source>
        <strain evidence="2 3">NCTC10184</strain>
    </source>
</reference>
<sequence length="199" mass="22036">MNSKRKTKLLFTGGIVFGLGIVATTVATVVFTQQDKVARRNLINSIEKAQKFLLDNNVALLESQQKTDLENQVKKANELILNKQFNQYAAAVVALQSAQANAEDFTRAKKTLEVTKEKVKNYLILNKARFSTEFVSAVNKNIDDAEKLLANVQSTIVQLNQQSTILEDDYKKCLDVVNKSNSTANTTSDSNTESTSANQ</sequence>
<organism evidence="2 3">
    <name type="scientific">Mycoplasmopsis columbinasalis</name>
    <dbReference type="NCBI Taxonomy" id="114880"/>
    <lineage>
        <taxon>Bacteria</taxon>
        <taxon>Bacillati</taxon>
        <taxon>Mycoplasmatota</taxon>
        <taxon>Mycoplasmoidales</taxon>
        <taxon>Metamycoplasmataceae</taxon>
        <taxon>Mycoplasmopsis</taxon>
    </lineage>
</organism>
<protein>
    <submittedName>
        <fullName evidence="2">Uncharacterized protein</fullName>
    </submittedName>
</protein>
<dbReference type="KEGG" id="mcob:NCTC10184_00133"/>
<dbReference type="Proteomes" id="UP000290876">
    <property type="component" value="Chromosome"/>
</dbReference>
<dbReference type="RefSeq" id="WP_129622778.1">
    <property type="nucleotide sequence ID" value="NZ_LR215043.1"/>
</dbReference>
<evidence type="ECO:0000313" key="2">
    <source>
        <dbReference type="EMBL" id="VEU77920.1"/>
    </source>
</evidence>
<keyword evidence="3" id="KW-1185">Reference proteome</keyword>
<gene>
    <name evidence="2" type="ORF">NCTC10184_00133</name>
</gene>
<name>A0A449B9P8_9BACT</name>
<feature type="coiled-coil region" evidence="1">
    <location>
        <begin position="95"/>
        <end position="169"/>
    </location>
</feature>
<evidence type="ECO:0000256" key="1">
    <source>
        <dbReference type="SAM" id="Coils"/>
    </source>
</evidence>
<dbReference type="AlphaFoldDB" id="A0A449B9P8"/>
<evidence type="ECO:0000313" key="3">
    <source>
        <dbReference type="Proteomes" id="UP000290876"/>
    </source>
</evidence>
<proteinExistence type="predicted"/>
<keyword evidence="1" id="KW-0175">Coiled coil</keyword>
<accession>A0A449B9P8</accession>